<gene>
    <name evidence="3" type="ORF">J2S64_002852</name>
</gene>
<dbReference type="SMART" id="SM00903">
    <property type="entry name" value="Flavin_Reduct"/>
    <property type="match status" value="1"/>
</dbReference>
<dbReference type="InterPro" id="IPR002563">
    <property type="entry name" value="Flavin_Rdtase-like_dom"/>
</dbReference>
<comment type="caution">
    <text evidence="3">The sequence shown here is derived from an EMBL/GenBank/DDBJ whole genome shotgun (WGS) entry which is preliminary data.</text>
</comment>
<accession>A0ABU2BKJ4</accession>
<protein>
    <submittedName>
        <fullName evidence="3">Flavin reductase (DIM6/NTAB) family NADH-FMN oxidoreductase RutF</fullName>
    </submittedName>
</protein>
<feature type="domain" description="Flavin reductase like" evidence="2">
    <location>
        <begin position="19"/>
        <end position="158"/>
    </location>
</feature>
<dbReference type="RefSeq" id="WP_310291445.1">
    <property type="nucleotide sequence ID" value="NZ_BAAAWO010000001.1"/>
</dbReference>
<dbReference type="InterPro" id="IPR012349">
    <property type="entry name" value="Split_barrel_FMN-bd"/>
</dbReference>
<evidence type="ECO:0000313" key="3">
    <source>
        <dbReference type="EMBL" id="MDR7359161.1"/>
    </source>
</evidence>
<sequence>MTQETMSKPVDAMELRSVFGQFVTGVTVVTTQGTDGKPYGAMVTAFAAVSMDPPLAQIILTRSSKAAKHLDGSSFAINILSDGQLKAAKHFAGEPIDCEPEWVLNGNVPVLVGNAATLECRAWNNYDGGDHIIVVGEVSSVALGDADPLLFHEGTFRRIGERLEDGQGESWFAGARSFQPFIP</sequence>
<dbReference type="PANTHER" id="PTHR30466">
    <property type="entry name" value="FLAVIN REDUCTASE"/>
    <property type="match status" value="1"/>
</dbReference>
<keyword evidence="1" id="KW-0560">Oxidoreductase</keyword>
<proteinExistence type="predicted"/>
<dbReference type="PANTHER" id="PTHR30466:SF1">
    <property type="entry name" value="FMN REDUCTASE (NADH) RUTF"/>
    <property type="match status" value="1"/>
</dbReference>
<reference evidence="3 4" key="1">
    <citation type="submission" date="2023-07" db="EMBL/GenBank/DDBJ databases">
        <title>Sequencing the genomes of 1000 actinobacteria strains.</title>
        <authorList>
            <person name="Klenk H.-P."/>
        </authorList>
    </citation>
    <scope>NUCLEOTIDE SEQUENCE [LARGE SCALE GENOMIC DNA]</scope>
    <source>
        <strain evidence="3 4">DSM 20167</strain>
    </source>
</reference>
<dbReference type="Proteomes" id="UP001183817">
    <property type="component" value="Unassembled WGS sequence"/>
</dbReference>
<organism evidence="3 4">
    <name type="scientific">Paeniglutamicibacter sulfureus</name>
    <dbReference type="NCBI Taxonomy" id="43666"/>
    <lineage>
        <taxon>Bacteria</taxon>
        <taxon>Bacillati</taxon>
        <taxon>Actinomycetota</taxon>
        <taxon>Actinomycetes</taxon>
        <taxon>Micrococcales</taxon>
        <taxon>Micrococcaceae</taxon>
        <taxon>Paeniglutamicibacter</taxon>
    </lineage>
</organism>
<dbReference type="EMBL" id="JAVDYI010000001">
    <property type="protein sequence ID" value="MDR7359161.1"/>
    <property type="molecule type" value="Genomic_DNA"/>
</dbReference>
<evidence type="ECO:0000256" key="1">
    <source>
        <dbReference type="ARBA" id="ARBA00023002"/>
    </source>
</evidence>
<dbReference type="InterPro" id="IPR050268">
    <property type="entry name" value="NADH-dep_flavin_reductase"/>
</dbReference>
<name>A0ABU2BKJ4_9MICC</name>
<evidence type="ECO:0000259" key="2">
    <source>
        <dbReference type="SMART" id="SM00903"/>
    </source>
</evidence>
<keyword evidence="4" id="KW-1185">Reference proteome</keyword>
<evidence type="ECO:0000313" key="4">
    <source>
        <dbReference type="Proteomes" id="UP001183817"/>
    </source>
</evidence>
<dbReference type="Pfam" id="PF01613">
    <property type="entry name" value="Flavin_Reduct"/>
    <property type="match status" value="1"/>
</dbReference>
<dbReference type="SUPFAM" id="SSF50475">
    <property type="entry name" value="FMN-binding split barrel"/>
    <property type="match status" value="1"/>
</dbReference>
<dbReference type="Gene3D" id="2.30.110.10">
    <property type="entry name" value="Electron Transport, Fmn-binding Protein, Chain A"/>
    <property type="match status" value="1"/>
</dbReference>